<keyword evidence="2" id="KW-1185">Reference proteome</keyword>
<dbReference type="AlphaFoldDB" id="B9T582"/>
<dbReference type="InParanoid" id="B9T582"/>
<evidence type="ECO:0000313" key="2">
    <source>
        <dbReference type="Proteomes" id="UP000008311"/>
    </source>
</evidence>
<dbReference type="EMBL" id="EQ974514">
    <property type="protein sequence ID" value="EEF28974.1"/>
    <property type="molecule type" value="Genomic_DNA"/>
</dbReference>
<evidence type="ECO:0000313" key="1">
    <source>
        <dbReference type="EMBL" id="EEF28974.1"/>
    </source>
</evidence>
<name>B9T582_RICCO</name>
<dbReference type="Proteomes" id="UP000008311">
    <property type="component" value="Unassembled WGS sequence"/>
</dbReference>
<sequence>MSNTGGNGSNQACDKDQGFPAVWRAIEEYRKSTHYLQQQLTKLVNQFTLMGANINKNLNGGNNQAGGVNFRRAANVRIPVK</sequence>
<accession>B9T582</accession>
<reference evidence="2" key="1">
    <citation type="journal article" date="2010" name="Nat. Biotechnol.">
        <title>Draft genome sequence of the oilseed species Ricinus communis.</title>
        <authorList>
            <person name="Chan A.P."/>
            <person name="Crabtree J."/>
            <person name="Zhao Q."/>
            <person name="Lorenzi H."/>
            <person name="Orvis J."/>
            <person name="Puiu D."/>
            <person name="Melake-Berhan A."/>
            <person name="Jones K.M."/>
            <person name="Redman J."/>
            <person name="Chen G."/>
            <person name="Cahoon E.B."/>
            <person name="Gedil M."/>
            <person name="Stanke M."/>
            <person name="Haas B.J."/>
            <person name="Wortman J.R."/>
            <person name="Fraser-Liggett C.M."/>
            <person name="Ravel J."/>
            <person name="Rabinowicz P.D."/>
        </authorList>
    </citation>
    <scope>NUCLEOTIDE SEQUENCE [LARGE SCALE GENOMIC DNA]</scope>
    <source>
        <strain evidence="2">cv. Hale</strain>
    </source>
</reference>
<organism evidence="1 2">
    <name type="scientific">Ricinus communis</name>
    <name type="common">Castor bean</name>
    <dbReference type="NCBI Taxonomy" id="3988"/>
    <lineage>
        <taxon>Eukaryota</taxon>
        <taxon>Viridiplantae</taxon>
        <taxon>Streptophyta</taxon>
        <taxon>Embryophyta</taxon>
        <taxon>Tracheophyta</taxon>
        <taxon>Spermatophyta</taxon>
        <taxon>Magnoliopsida</taxon>
        <taxon>eudicotyledons</taxon>
        <taxon>Gunneridae</taxon>
        <taxon>Pentapetalae</taxon>
        <taxon>rosids</taxon>
        <taxon>fabids</taxon>
        <taxon>Malpighiales</taxon>
        <taxon>Euphorbiaceae</taxon>
        <taxon>Acalyphoideae</taxon>
        <taxon>Acalypheae</taxon>
        <taxon>Ricinus</taxon>
    </lineage>
</organism>
<protein>
    <submittedName>
        <fullName evidence="1">Uncharacterized protein</fullName>
    </submittedName>
</protein>
<proteinExistence type="predicted"/>
<gene>
    <name evidence="1" type="ORF">RCOM_0069100</name>
</gene>